<feature type="transmembrane region" description="Helical" evidence="7">
    <location>
        <begin position="12"/>
        <end position="35"/>
    </location>
</feature>
<keyword evidence="10" id="KW-1185">Reference proteome</keyword>
<name>A0A5B8L1T6_9HYPH</name>
<evidence type="ECO:0000256" key="3">
    <source>
        <dbReference type="ARBA" id="ARBA00022475"/>
    </source>
</evidence>
<dbReference type="AlphaFoldDB" id="A0A5B8L1T6"/>
<protein>
    <submittedName>
        <fullName evidence="9">Acyltransferase family protein</fullName>
    </submittedName>
</protein>
<evidence type="ECO:0000259" key="8">
    <source>
        <dbReference type="Pfam" id="PF01757"/>
    </source>
</evidence>
<evidence type="ECO:0000256" key="7">
    <source>
        <dbReference type="SAM" id="Phobius"/>
    </source>
</evidence>
<keyword evidence="5 7" id="KW-1133">Transmembrane helix</keyword>
<dbReference type="OrthoDB" id="9814956at2"/>
<evidence type="ECO:0000313" key="10">
    <source>
        <dbReference type="Proteomes" id="UP000321389"/>
    </source>
</evidence>
<feature type="transmembrane region" description="Helical" evidence="7">
    <location>
        <begin position="284"/>
        <end position="306"/>
    </location>
</feature>
<gene>
    <name evidence="9" type="ORF">FQ775_16635</name>
</gene>
<dbReference type="EMBL" id="CP042301">
    <property type="protein sequence ID" value="QDZ01871.1"/>
    <property type="molecule type" value="Genomic_DNA"/>
</dbReference>
<dbReference type="RefSeq" id="WP_146300512.1">
    <property type="nucleotide sequence ID" value="NZ_CP042301.2"/>
</dbReference>
<feature type="transmembrane region" description="Helical" evidence="7">
    <location>
        <begin position="204"/>
        <end position="223"/>
    </location>
</feature>
<keyword evidence="4 7" id="KW-0812">Transmembrane</keyword>
<feature type="transmembrane region" description="Helical" evidence="7">
    <location>
        <begin position="318"/>
        <end position="337"/>
    </location>
</feature>
<keyword evidence="9" id="KW-0808">Transferase</keyword>
<evidence type="ECO:0000256" key="6">
    <source>
        <dbReference type="ARBA" id="ARBA00023136"/>
    </source>
</evidence>
<evidence type="ECO:0000256" key="5">
    <source>
        <dbReference type="ARBA" id="ARBA00022989"/>
    </source>
</evidence>
<comment type="subcellular location">
    <subcellularLocation>
        <location evidence="1">Cell membrane</location>
        <topology evidence="1">Multi-pass membrane protein</topology>
    </subcellularLocation>
</comment>
<feature type="transmembrane region" description="Helical" evidence="7">
    <location>
        <begin position="250"/>
        <end position="272"/>
    </location>
</feature>
<dbReference type="GO" id="GO:0016413">
    <property type="term" value="F:O-acetyltransferase activity"/>
    <property type="evidence" value="ECO:0007669"/>
    <property type="project" value="TreeGrafter"/>
</dbReference>
<dbReference type="GO" id="GO:0009246">
    <property type="term" value="P:enterobacterial common antigen biosynthetic process"/>
    <property type="evidence" value="ECO:0007669"/>
    <property type="project" value="TreeGrafter"/>
</dbReference>
<dbReference type="KEGG" id="niy:FQ775_16635"/>
<dbReference type="Pfam" id="PF01757">
    <property type="entry name" value="Acyl_transf_3"/>
    <property type="match status" value="1"/>
</dbReference>
<dbReference type="Proteomes" id="UP000321389">
    <property type="component" value="Chromosome"/>
</dbReference>
<feature type="transmembrane region" description="Helical" evidence="7">
    <location>
        <begin position="55"/>
        <end position="72"/>
    </location>
</feature>
<feature type="transmembrane region" description="Helical" evidence="7">
    <location>
        <begin position="180"/>
        <end position="197"/>
    </location>
</feature>
<sequence length="371" mass="40925">MLRASGHYGDRVDWVDLAKGFCIILVVMVHATLGVEVAAGEDGWMHYAVAFARPFRMPDFFLISGLFLGLVIDRPWRRYLDRKVVHFVYFYVLWLTIQFVFKAPGMVVDGGWSAPLEAYLFAFVQPFGTLWFIYLLPIFFVFTRLTASLPLWLMLCWAAVMEILPVRTGSITYDEFAGRFFYFFVGYAFAPLIFAFAERARRNPALTLIAIALWAPVNAALVFTPAPEALAPFLQLDIGDSGSTGGIAELPFVSIVLGTVGTLVVVAVAALLASAPWVRWLRWLGAHSIVVYLAFFLPMATTRLVLLKTGIITDVGTISALTTLAGVTGPVVLYALVRLTGYGGFLFERPGWAVIDRPVAPRRHVAGAGAD</sequence>
<evidence type="ECO:0000256" key="4">
    <source>
        <dbReference type="ARBA" id="ARBA00022692"/>
    </source>
</evidence>
<keyword evidence="3" id="KW-1003">Cell membrane</keyword>
<dbReference type="InterPro" id="IPR002656">
    <property type="entry name" value="Acyl_transf_3_dom"/>
</dbReference>
<feature type="transmembrane region" description="Helical" evidence="7">
    <location>
        <begin position="84"/>
        <end position="101"/>
    </location>
</feature>
<comment type="similarity">
    <text evidence="2">Belongs to the acyltransferase 3 family.</text>
</comment>
<accession>A0A5B8L1T6</accession>
<proteinExistence type="inferred from homology"/>
<dbReference type="PANTHER" id="PTHR40074">
    <property type="entry name" value="O-ACETYLTRANSFERASE WECH"/>
    <property type="match status" value="1"/>
</dbReference>
<dbReference type="GO" id="GO:0005886">
    <property type="term" value="C:plasma membrane"/>
    <property type="evidence" value="ECO:0007669"/>
    <property type="project" value="UniProtKB-SubCell"/>
</dbReference>
<feature type="transmembrane region" description="Helical" evidence="7">
    <location>
        <begin position="121"/>
        <end position="142"/>
    </location>
</feature>
<evidence type="ECO:0000256" key="1">
    <source>
        <dbReference type="ARBA" id="ARBA00004651"/>
    </source>
</evidence>
<keyword evidence="9" id="KW-0012">Acyltransferase</keyword>
<reference evidence="9" key="1">
    <citation type="submission" date="2020-04" db="EMBL/GenBank/DDBJ databases">
        <title>Nitratireductor sp. nov. isolated from mangrove soil.</title>
        <authorList>
            <person name="Ye Y."/>
        </authorList>
    </citation>
    <scope>NUCLEOTIDE SEQUENCE</scope>
    <source>
        <strain evidence="9">SY7</strain>
    </source>
</reference>
<feature type="domain" description="Acyltransferase 3" evidence="8">
    <location>
        <begin position="13"/>
        <end position="333"/>
    </location>
</feature>
<evidence type="ECO:0000313" key="9">
    <source>
        <dbReference type="EMBL" id="QDZ01871.1"/>
    </source>
</evidence>
<evidence type="ECO:0000256" key="2">
    <source>
        <dbReference type="ARBA" id="ARBA00007400"/>
    </source>
</evidence>
<dbReference type="PANTHER" id="PTHR40074:SF4">
    <property type="entry name" value="INNER MEMBRANE PROTEIN YCFT"/>
    <property type="match status" value="1"/>
</dbReference>
<keyword evidence="6 7" id="KW-0472">Membrane</keyword>
<feature type="transmembrane region" description="Helical" evidence="7">
    <location>
        <begin position="149"/>
        <end position="168"/>
    </location>
</feature>
<organism evidence="9 10">
    <name type="scientific">Nitratireductor mangrovi</name>
    <dbReference type="NCBI Taxonomy" id="2599600"/>
    <lineage>
        <taxon>Bacteria</taxon>
        <taxon>Pseudomonadati</taxon>
        <taxon>Pseudomonadota</taxon>
        <taxon>Alphaproteobacteria</taxon>
        <taxon>Hyphomicrobiales</taxon>
        <taxon>Phyllobacteriaceae</taxon>
        <taxon>Nitratireductor</taxon>
    </lineage>
</organism>